<dbReference type="GO" id="GO:0005737">
    <property type="term" value="C:cytoplasm"/>
    <property type="evidence" value="ECO:0007669"/>
    <property type="project" value="TreeGrafter"/>
</dbReference>
<dbReference type="InterPro" id="IPR015362">
    <property type="entry name" value="WIBG_mago-bd"/>
</dbReference>
<feature type="compositionally biased region" description="Basic and acidic residues" evidence="1">
    <location>
        <begin position="31"/>
        <end position="65"/>
    </location>
</feature>
<dbReference type="InterPro" id="IPR039333">
    <property type="entry name" value="PYM1"/>
</dbReference>
<keyword evidence="4" id="KW-1185">Reference proteome</keyword>
<dbReference type="Proteomes" id="UP001175001">
    <property type="component" value="Unassembled WGS sequence"/>
</dbReference>
<name>A0AA40D2I5_9PEZI</name>
<evidence type="ECO:0000259" key="2">
    <source>
        <dbReference type="SMART" id="SM01273"/>
    </source>
</evidence>
<feature type="region of interest" description="Disordered" evidence="1">
    <location>
        <begin position="1"/>
        <end position="173"/>
    </location>
</feature>
<feature type="compositionally biased region" description="Polar residues" evidence="1">
    <location>
        <begin position="1"/>
        <end position="29"/>
    </location>
</feature>
<evidence type="ECO:0000313" key="3">
    <source>
        <dbReference type="EMBL" id="KAK0660321.1"/>
    </source>
</evidence>
<accession>A0AA40D2I5</accession>
<dbReference type="PANTHER" id="PTHR22959">
    <property type="entry name" value="PYM PROTEIN"/>
    <property type="match status" value="1"/>
</dbReference>
<proteinExistence type="predicted"/>
<dbReference type="GO" id="GO:1903259">
    <property type="term" value="P:exon-exon junction complex disassembly"/>
    <property type="evidence" value="ECO:0007669"/>
    <property type="project" value="InterPro"/>
</dbReference>
<feature type="compositionally biased region" description="Basic and acidic residues" evidence="1">
    <location>
        <begin position="134"/>
        <end position="148"/>
    </location>
</feature>
<feature type="compositionally biased region" description="Low complexity" evidence="1">
    <location>
        <begin position="118"/>
        <end position="132"/>
    </location>
</feature>
<feature type="domain" description="WIBG Mago-binding" evidence="2">
    <location>
        <begin position="19"/>
        <end position="45"/>
    </location>
</feature>
<evidence type="ECO:0000313" key="4">
    <source>
        <dbReference type="Proteomes" id="UP001175001"/>
    </source>
</evidence>
<dbReference type="SMART" id="SM01273">
    <property type="entry name" value="Mago-bind"/>
    <property type="match status" value="1"/>
</dbReference>
<evidence type="ECO:0000256" key="1">
    <source>
        <dbReference type="SAM" id="MobiDB-lite"/>
    </source>
</evidence>
<dbReference type="InterPro" id="IPR036348">
    <property type="entry name" value="WIBG_N_sf"/>
</dbReference>
<organism evidence="3 4">
    <name type="scientific">Lasiodiplodia hormozganensis</name>
    <dbReference type="NCBI Taxonomy" id="869390"/>
    <lineage>
        <taxon>Eukaryota</taxon>
        <taxon>Fungi</taxon>
        <taxon>Dikarya</taxon>
        <taxon>Ascomycota</taxon>
        <taxon>Pezizomycotina</taxon>
        <taxon>Dothideomycetes</taxon>
        <taxon>Dothideomycetes incertae sedis</taxon>
        <taxon>Botryosphaeriales</taxon>
        <taxon>Botryosphaeriaceae</taxon>
        <taxon>Lasiodiplodia</taxon>
    </lineage>
</organism>
<dbReference type="AlphaFoldDB" id="A0AA40D2I5"/>
<dbReference type="GO" id="GO:0003723">
    <property type="term" value="F:RNA binding"/>
    <property type="evidence" value="ECO:0007669"/>
    <property type="project" value="TreeGrafter"/>
</dbReference>
<gene>
    <name evidence="3" type="ORF">DIS24_g3392</name>
</gene>
<reference evidence="3" key="1">
    <citation type="submission" date="2023-06" db="EMBL/GenBank/DDBJ databases">
        <title>Multi-omics analyses reveal the molecular pathogenesis toolkit of Lasiodiplodia hormozganensis, a cross-kingdom pathogen.</title>
        <authorList>
            <person name="Felix C."/>
            <person name="Meneses R."/>
            <person name="Goncalves M.F.M."/>
            <person name="Tilleman L."/>
            <person name="Duarte A.S."/>
            <person name="Jorrin-Novo J.V."/>
            <person name="Van De Peer Y."/>
            <person name="Deforce D."/>
            <person name="Van Nieuwerburgh F."/>
            <person name="Esteves A.C."/>
            <person name="Alves A."/>
        </authorList>
    </citation>
    <scope>NUCLEOTIDE SEQUENCE</scope>
    <source>
        <strain evidence="3">CBS 339.90</strain>
    </source>
</reference>
<dbReference type="Pfam" id="PF09282">
    <property type="entry name" value="Mago-bind"/>
    <property type="match status" value="1"/>
</dbReference>
<dbReference type="PANTHER" id="PTHR22959:SF0">
    <property type="entry name" value="PARTNER OF Y14 AND MAGO"/>
    <property type="match status" value="1"/>
</dbReference>
<protein>
    <recommendedName>
        <fullName evidence="2">WIBG Mago-binding domain-containing protein</fullName>
    </recommendedName>
</protein>
<feature type="compositionally biased region" description="Basic residues" evidence="1">
    <location>
        <begin position="88"/>
        <end position="98"/>
    </location>
</feature>
<dbReference type="GO" id="GO:0035145">
    <property type="term" value="C:exon-exon junction complex"/>
    <property type="evidence" value="ECO:0007669"/>
    <property type="project" value="TreeGrafter"/>
</dbReference>
<dbReference type="SUPFAM" id="SSF101931">
    <property type="entry name" value="Pym (Within the bgcn gene intron protein, WIBG), N-terminal domain"/>
    <property type="match status" value="1"/>
</dbReference>
<sequence length="206" mass="22191">MSSDASKVSRSGAVTSASGERHIPSSTRADGSVRKEIRIRPGYRPPEDIDVYRSKTAQARRDRGKGGVPGADPADSKPATQSAAANKNAKRREARKKAAAAADAAEGADGDKQESNATEEASSAAPTAAAPAEQQKDPEAEREKEAKKLAKKLRQARELKDKKDKGDALLPEQFEKVIRINELVRQLDNLGFDSNGEKKQQESEKT</sequence>
<comment type="caution">
    <text evidence="3">The sequence shown here is derived from an EMBL/GenBank/DDBJ whole genome shotgun (WGS) entry which is preliminary data.</text>
</comment>
<dbReference type="EMBL" id="JAUJDW010000011">
    <property type="protein sequence ID" value="KAK0660321.1"/>
    <property type="molecule type" value="Genomic_DNA"/>
</dbReference>
<feature type="compositionally biased region" description="Basic and acidic residues" evidence="1">
    <location>
        <begin position="155"/>
        <end position="173"/>
    </location>
</feature>